<keyword evidence="4 5" id="KW-0472">Membrane</keyword>
<feature type="transmembrane region" description="Helical" evidence="5">
    <location>
        <begin position="17"/>
        <end position="39"/>
    </location>
</feature>
<dbReference type="GO" id="GO:0016020">
    <property type="term" value="C:membrane"/>
    <property type="evidence" value="ECO:0007669"/>
    <property type="project" value="UniProtKB-SubCell"/>
</dbReference>
<evidence type="ECO:0000256" key="1">
    <source>
        <dbReference type="ARBA" id="ARBA00004141"/>
    </source>
</evidence>
<dbReference type="EMBL" id="JAVRJZ010000003">
    <property type="protein sequence ID" value="KAK2724645.1"/>
    <property type="molecule type" value="Genomic_DNA"/>
</dbReference>
<gene>
    <name evidence="6" type="ORF">QYM36_001214</name>
</gene>
<dbReference type="Gene3D" id="1.20.1740.10">
    <property type="entry name" value="Amino acid/polyamine transporter I"/>
    <property type="match status" value="1"/>
</dbReference>
<dbReference type="InterPro" id="IPR050598">
    <property type="entry name" value="AminoAcid_Transporter"/>
</dbReference>
<organism evidence="6 7">
    <name type="scientific">Artemia franciscana</name>
    <name type="common">Brine shrimp</name>
    <name type="synonym">Artemia sanfranciscana</name>
    <dbReference type="NCBI Taxonomy" id="6661"/>
    <lineage>
        <taxon>Eukaryota</taxon>
        <taxon>Metazoa</taxon>
        <taxon>Ecdysozoa</taxon>
        <taxon>Arthropoda</taxon>
        <taxon>Crustacea</taxon>
        <taxon>Branchiopoda</taxon>
        <taxon>Anostraca</taxon>
        <taxon>Artemiidae</taxon>
        <taxon>Artemia</taxon>
    </lineage>
</organism>
<evidence type="ECO:0000256" key="5">
    <source>
        <dbReference type="SAM" id="Phobius"/>
    </source>
</evidence>
<evidence type="ECO:0000313" key="6">
    <source>
        <dbReference type="EMBL" id="KAK2724645.1"/>
    </source>
</evidence>
<keyword evidence="3 5" id="KW-1133">Transmembrane helix</keyword>
<accession>A0AA88I5R8</accession>
<proteinExistence type="predicted"/>
<dbReference type="PANTHER" id="PTHR11785">
    <property type="entry name" value="AMINO ACID TRANSPORTER"/>
    <property type="match status" value="1"/>
</dbReference>
<dbReference type="InterPro" id="IPR002293">
    <property type="entry name" value="AA/rel_permease1"/>
</dbReference>
<feature type="transmembrane region" description="Helical" evidence="5">
    <location>
        <begin position="153"/>
        <end position="173"/>
    </location>
</feature>
<dbReference type="GO" id="GO:0015179">
    <property type="term" value="F:L-amino acid transmembrane transporter activity"/>
    <property type="evidence" value="ECO:0007669"/>
    <property type="project" value="TreeGrafter"/>
</dbReference>
<name>A0AA88I5R8_ARTSF</name>
<feature type="transmembrane region" description="Helical" evidence="5">
    <location>
        <begin position="93"/>
        <end position="115"/>
    </location>
</feature>
<comment type="subcellular location">
    <subcellularLocation>
        <location evidence="1">Membrane</location>
        <topology evidence="1">Multi-pass membrane protein</topology>
    </subcellularLocation>
</comment>
<evidence type="ECO:0000256" key="2">
    <source>
        <dbReference type="ARBA" id="ARBA00022692"/>
    </source>
</evidence>
<keyword evidence="2 5" id="KW-0812">Transmembrane</keyword>
<evidence type="ECO:0000256" key="4">
    <source>
        <dbReference type="ARBA" id="ARBA00023136"/>
    </source>
</evidence>
<feature type="transmembrane region" description="Helical" evidence="5">
    <location>
        <begin position="127"/>
        <end position="147"/>
    </location>
</feature>
<protein>
    <submittedName>
        <fullName evidence="6">Uncharacterized protein</fullName>
    </submittedName>
</protein>
<reference evidence="6" key="1">
    <citation type="submission" date="2023-07" db="EMBL/GenBank/DDBJ databases">
        <title>Chromosome-level genome assembly of Artemia franciscana.</title>
        <authorList>
            <person name="Jo E."/>
        </authorList>
    </citation>
    <scope>NUCLEOTIDE SEQUENCE</scope>
    <source>
        <tissue evidence="6">Whole body</tissue>
    </source>
</reference>
<dbReference type="Proteomes" id="UP001187531">
    <property type="component" value="Unassembled WGS sequence"/>
</dbReference>
<comment type="caution">
    <text evidence="6">The sequence shown here is derived from an EMBL/GenBank/DDBJ whole genome shotgun (WGS) entry which is preliminary data.</text>
</comment>
<dbReference type="Pfam" id="PF13520">
    <property type="entry name" value="AA_permease_2"/>
    <property type="match status" value="1"/>
</dbReference>
<dbReference type="AlphaFoldDB" id="A0AA88I5R8"/>
<evidence type="ECO:0000313" key="7">
    <source>
        <dbReference type="Proteomes" id="UP001187531"/>
    </source>
</evidence>
<dbReference type="PANTHER" id="PTHR11785:SF512">
    <property type="entry name" value="SOBREMESA, ISOFORM B"/>
    <property type="match status" value="1"/>
</dbReference>
<keyword evidence="7" id="KW-1185">Reference proteome</keyword>
<feature type="transmembrane region" description="Helical" evidence="5">
    <location>
        <begin position="70"/>
        <end position="87"/>
    </location>
</feature>
<sequence length="287" mass="32446">MYSYVEYTFGARALASWAWLMPLAVCVSTFGSANGTLFVGGRLSYVASREGHLVDILSYVHVRRLTPSPALLFNTLIALLMIIPGNIGSLIDFFSFTAWIFYGGCMAALILMRYTRPNAPRPYKVPIIMPIIVLIVSVYLVVAPIVEDPQIEYLYATMFILAGLIFYIPFIYYKVPVKCMGMFIRVTETEFSGKRCYLDGINAKQSKDLQANLSLLQPGQIQIMEVDIDNPYVWQVKGMTVLQFFNSFFNELHEAKIVAYSSNVQQDTMYHQVPSGTTIWTLESLKI</sequence>
<evidence type="ECO:0000256" key="3">
    <source>
        <dbReference type="ARBA" id="ARBA00022989"/>
    </source>
</evidence>